<feature type="region of interest" description="Disordered" evidence="1">
    <location>
        <begin position="105"/>
        <end position="142"/>
    </location>
</feature>
<evidence type="ECO:0000313" key="2">
    <source>
        <dbReference type="EMBL" id="KAK2550567.1"/>
    </source>
</evidence>
<dbReference type="EMBL" id="JARQWQ010000109">
    <property type="protein sequence ID" value="KAK2550567.1"/>
    <property type="molecule type" value="Genomic_DNA"/>
</dbReference>
<reference evidence="2" key="1">
    <citation type="journal article" date="2023" name="G3 (Bethesda)">
        <title>Whole genome assembly and annotation of the endangered Caribbean coral Acropora cervicornis.</title>
        <authorList>
            <person name="Selwyn J.D."/>
            <person name="Vollmer S.V."/>
        </authorList>
    </citation>
    <scope>NUCLEOTIDE SEQUENCE</scope>
    <source>
        <strain evidence="2">K2</strain>
    </source>
</reference>
<keyword evidence="3" id="KW-1185">Reference proteome</keyword>
<protein>
    <submittedName>
        <fullName evidence="2">Uncharacterized protein</fullName>
    </submittedName>
</protein>
<dbReference type="AlphaFoldDB" id="A0AAD9PWP0"/>
<evidence type="ECO:0000313" key="3">
    <source>
        <dbReference type="Proteomes" id="UP001249851"/>
    </source>
</evidence>
<gene>
    <name evidence="2" type="ORF">P5673_028771</name>
</gene>
<sequence length="410" mass="45406">MALTIKTNKCCYVCDDNLPVGAAIPLFTVTKNKEFTGKSCFTTDGIVLAELLKSVGLDISFDPNTSSSPPAACKKCARKIVNCSTLFHELKGILIAEAASISQSAKRLHGNRSPSGSTPDPKKAKDIPQEPQEKEQSQPTIRARKSLFELNATWTEHERLEDAVANLMNLPVTTPVTPSESAVSLVKIFIAYSGGRVVEHKCTGAEELLVKNLGLKNYKTAAVGVTKFLPLHDKVLAEIGREINRELNAYSKDPTNIYKYRGDLEKLADFRNDQLIKDIQQKAPKLHCLVSSSFPRNKKIKNSFNKEALIFANMINPWIPNSYFTFCINTILVLGGCKKEEMDCFNKLGPASHPNTVRNMQKKACVDFDKVATGWKDVVVTPEKKIRLLEEVLNLHSESIGEIDNGSMHN</sequence>
<organism evidence="2 3">
    <name type="scientific">Acropora cervicornis</name>
    <name type="common">Staghorn coral</name>
    <dbReference type="NCBI Taxonomy" id="6130"/>
    <lineage>
        <taxon>Eukaryota</taxon>
        <taxon>Metazoa</taxon>
        <taxon>Cnidaria</taxon>
        <taxon>Anthozoa</taxon>
        <taxon>Hexacorallia</taxon>
        <taxon>Scleractinia</taxon>
        <taxon>Astrocoeniina</taxon>
        <taxon>Acroporidae</taxon>
        <taxon>Acropora</taxon>
    </lineage>
</organism>
<feature type="compositionally biased region" description="Basic and acidic residues" evidence="1">
    <location>
        <begin position="120"/>
        <end position="136"/>
    </location>
</feature>
<comment type="caution">
    <text evidence="2">The sequence shown here is derived from an EMBL/GenBank/DDBJ whole genome shotgun (WGS) entry which is preliminary data.</text>
</comment>
<proteinExistence type="predicted"/>
<reference evidence="2" key="2">
    <citation type="journal article" date="2023" name="Science">
        <title>Genomic signatures of disease resistance in endangered staghorn corals.</title>
        <authorList>
            <person name="Vollmer S.V."/>
            <person name="Selwyn J.D."/>
            <person name="Despard B.A."/>
            <person name="Roesel C.L."/>
        </authorList>
    </citation>
    <scope>NUCLEOTIDE SEQUENCE</scope>
    <source>
        <strain evidence="2">K2</strain>
    </source>
</reference>
<name>A0AAD9PWP0_ACRCE</name>
<accession>A0AAD9PWP0</accession>
<dbReference type="Proteomes" id="UP001249851">
    <property type="component" value="Unassembled WGS sequence"/>
</dbReference>
<evidence type="ECO:0000256" key="1">
    <source>
        <dbReference type="SAM" id="MobiDB-lite"/>
    </source>
</evidence>